<comment type="cofactor">
    <cofactor evidence="2">
        <name>Ca(2+)</name>
        <dbReference type="ChEBI" id="CHEBI:29108"/>
    </cofactor>
</comment>
<reference evidence="3 4" key="1">
    <citation type="submission" date="2024-08" db="EMBL/GenBank/DDBJ databases">
        <authorList>
            <person name="Cucini C."/>
            <person name="Frati F."/>
        </authorList>
    </citation>
    <scope>NUCLEOTIDE SEQUENCE [LARGE SCALE GENOMIC DNA]</scope>
</reference>
<keyword evidence="2" id="KW-0472">Membrane</keyword>
<keyword evidence="2" id="KW-1133">Transmembrane helix</keyword>
<comment type="caution">
    <text evidence="3">The sequence shown here is derived from an EMBL/GenBank/DDBJ whole genome shotgun (WGS) entry which is preliminary data.</text>
</comment>
<dbReference type="Proteomes" id="UP001642540">
    <property type="component" value="Unassembled WGS sequence"/>
</dbReference>
<comment type="function">
    <text evidence="2">May mediate accelerated ATP-independent bidirectional transbilayer migration of phospholipids upon binding calcium ions that results in a loss of phospholipid asymmetry in the plasma membrane.</text>
</comment>
<evidence type="ECO:0000256" key="1">
    <source>
        <dbReference type="ARBA" id="ARBA00005350"/>
    </source>
</evidence>
<dbReference type="InterPro" id="IPR005552">
    <property type="entry name" value="Scramblase"/>
</dbReference>
<keyword evidence="2" id="KW-0106">Calcium</keyword>
<dbReference type="Pfam" id="PF03803">
    <property type="entry name" value="Scramblase"/>
    <property type="match status" value="1"/>
</dbReference>
<dbReference type="PANTHER" id="PTHR23248:SF9">
    <property type="entry name" value="PHOSPHOLIPID SCRAMBLASE"/>
    <property type="match status" value="1"/>
</dbReference>
<comment type="similarity">
    <text evidence="1 2">Belongs to the phospholipid scramblase family.</text>
</comment>
<dbReference type="EMBL" id="CAXLJM020000023">
    <property type="protein sequence ID" value="CAL8089409.1"/>
    <property type="molecule type" value="Genomic_DNA"/>
</dbReference>
<evidence type="ECO:0000313" key="3">
    <source>
        <dbReference type="EMBL" id="CAL8089409.1"/>
    </source>
</evidence>
<keyword evidence="2" id="KW-0812">Transmembrane</keyword>
<accession>A0ABP1Q895</accession>
<organism evidence="3 4">
    <name type="scientific">Orchesella dallaii</name>
    <dbReference type="NCBI Taxonomy" id="48710"/>
    <lineage>
        <taxon>Eukaryota</taxon>
        <taxon>Metazoa</taxon>
        <taxon>Ecdysozoa</taxon>
        <taxon>Arthropoda</taxon>
        <taxon>Hexapoda</taxon>
        <taxon>Collembola</taxon>
        <taxon>Entomobryomorpha</taxon>
        <taxon>Entomobryoidea</taxon>
        <taxon>Orchesellidae</taxon>
        <taxon>Orchesellinae</taxon>
        <taxon>Orchesella</taxon>
    </lineage>
</organism>
<keyword evidence="4" id="KW-1185">Reference proteome</keyword>
<sequence length="369" mass="41619">MSKPNTTDKKIKKTIINTSQNSLEKHAFPNIHKSNHSNIENTTGYHLLYAPSAAHRSDTESLSSNIGDHLEIAEQPREGYSDSGMIPSATHIPNNNSFVGDNFYSKGMLHGPDTEISDSVKFLEGTHHLFFRHCNSFPPEISSFNPKNKRGIWNSSGRVVYYTGLKKSYICRGCHSGFVYQVVDYSGNMVIIATGKQFRLGLTSSVKIELEPGKILGTMYQSCLSSTYIIKDSTGRIVFKIQAPCFAPCAPFVFWSCREHFEICLDDGVTEIGKITKYWGNDVDAPEFQSCLGIEMERVDDVRVKALLLGCFFLIEFQYYRLGGNGPIFFIFMLLIFAGVSLLVICFKPEFEEYCPFWPSSVEKKARYL</sequence>
<feature type="transmembrane region" description="Helical" evidence="2">
    <location>
        <begin position="328"/>
        <end position="347"/>
    </location>
</feature>
<name>A0ABP1Q895_9HEXA</name>
<proteinExistence type="inferred from homology"/>
<protein>
    <recommendedName>
        <fullName evidence="2">Phospholipid scramblase</fullName>
    </recommendedName>
</protein>
<gene>
    <name evidence="3" type="ORF">ODALV1_LOCUS7363</name>
</gene>
<dbReference type="PANTHER" id="PTHR23248">
    <property type="entry name" value="PHOSPHOLIPID SCRAMBLASE-RELATED"/>
    <property type="match status" value="1"/>
</dbReference>
<evidence type="ECO:0000313" key="4">
    <source>
        <dbReference type="Proteomes" id="UP001642540"/>
    </source>
</evidence>
<evidence type="ECO:0000256" key="2">
    <source>
        <dbReference type="RuleBase" id="RU363116"/>
    </source>
</evidence>
<keyword evidence="2" id="KW-0564">Palmitate</keyword>
<keyword evidence="2" id="KW-0449">Lipoprotein</keyword>